<accession>A0ABQ9HPJ0</accession>
<comment type="caution">
    <text evidence="1">The sequence shown here is derived from an EMBL/GenBank/DDBJ whole genome shotgun (WGS) entry which is preliminary data.</text>
</comment>
<dbReference type="EMBL" id="JARBHB010000004">
    <property type="protein sequence ID" value="KAJ8886275.1"/>
    <property type="molecule type" value="Genomic_DNA"/>
</dbReference>
<reference evidence="1 2" key="1">
    <citation type="submission" date="2023-02" db="EMBL/GenBank/DDBJ databases">
        <title>LHISI_Scaffold_Assembly.</title>
        <authorList>
            <person name="Stuart O.P."/>
            <person name="Cleave R."/>
            <person name="Magrath M.J.L."/>
            <person name="Mikheyev A.S."/>
        </authorList>
    </citation>
    <scope>NUCLEOTIDE SEQUENCE [LARGE SCALE GENOMIC DNA]</scope>
    <source>
        <strain evidence="1">Daus_M_001</strain>
        <tissue evidence="1">Leg muscle</tissue>
    </source>
</reference>
<sequence>MTKLSRTNWDSPLCHHHDQNFEDYQHKPDLPLSPPVIRIPICIDQWNTVTLIDTVASHNFVQATLVCQQLITRGKQAVQLAT</sequence>
<name>A0ABQ9HPJ0_9NEOP</name>
<protein>
    <submittedName>
        <fullName evidence="1">Uncharacterized protein</fullName>
    </submittedName>
</protein>
<proteinExistence type="predicted"/>
<evidence type="ECO:0000313" key="1">
    <source>
        <dbReference type="EMBL" id="KAJ8886275.1"/>
    </source>
</evidence>
<organism evidence="1 2">
    <name type="scientific">Dryococelus australis</name>
    <dbReference type="NCBI Taxonomy" id="614101"/>
    <lineage>
        <taxon>Eukaryota</taxon>
        <taxon>Metazoa</taxon>
        <taxon>Ecdysozoa</taxon>
        <taxon>Arthropoda</taxon>
        <taxon>Hexapoda</taxon>
        <taxon>Insecta</taxon>
        <taxon>Pterygota</taxon>
        <taxon>Neoptera</taxon>
        <taxon>Polyneoptera</taxon>
        <taxon>Phasmatodea</taxon>
        <taxon>Verophasmatodea</taxon>
        <taxon>Anareolatae</taxon>
        <taxon>Phasmatidae</taxon>
        <taxon>Eurycanthinae</taxon>
        <taxon>Dryococelus</taxon>
    </lineage>
</organism>
<gene>
    <name evidence="1" type="ORF">PR048_012484</name>
</gene>
<keyword evidence="2" id="KW-1185">Reference proteome</keyword>
<evidence type="ECO:0000313" key="2">
    <source>
        <dbReference type="Proteomes" id="UP001159363"/>
    </source>
</evidence>
<dbReference type="Proteomes" id="UP001159363">
    <property type="component" value="Chromosome X"/>
</dbReference>